<dbReference type="EMBL" id="SDEE01000024">
    <property type="protein sequence ID" value="RXW24194.1"/>
    <property type="molecule type" value="Genomic_DNA"/>
</dbReference>
<dbReference type="AlphaFoldDB" id="A0A4Q2DY12"/>
<evidence type="ECO:0000256" key="1">
    <source>
        <dbReference type="ARBA" id="ARBA00022737"/>
    </source>
</evidence>
<dbReference type="InterPro" id="IPR027417">
    <property type="entry name" value="P-loop_NTPase"/>
</dbReference>
<dbReference type="PANTHER" id="PTHR10039:SF17">
    <property type="entry name" value="FUNGAL STAND N-TERMINAL GOODBYE DOMAIN-CONTAINING PROTEIN-RELATED"/>
    <property type="match status" value="1"/>
</dbReference>
<accession>A0A4Q2DY12</accession>
<dbReference type="STRING" id="2316362.A0A4Q2DY12"/>
<proteinExistence type="predicted"/>
<dbReference type="PANTHER" id="PTHR10039">
    <property type="entry name" value="AMELOGENIN"/>
    <property type="match status" value="1"/>
</dbReference>
<reference evidence="3 4" key="1">
    <citation type="submission" date="2019-01" db="EMBL/GenBank/DDBJ databases">
        <title>Draft genome sequence of Psathyrella aberdarensis IHI B618.</title>
        <authorList>
            <person name="Buettner E."/>
            <person name="Kellner H."/>
        </authorList>
    </citation>
    <scope>NUCLEOTIDE SEQUENCE [LARGE SCALE GENOMIC DNA]</scope>
    <source>
        <strain evidence="3 4">IHI B618</strain>
    </source>
</reference>
<keyword evidence="1" id="KW-0677">Repeat</keyword>
<organism evidence="3 4">
    <name type="scientific">Candolleomyces aberdarensis</name>
    <dbReference type="NCBI Taxonomy" id="2316362"/>
    <lineage>
        <taxon>Eukaryota</taxon>
        <taxon>Fungi</taxon>
        <taxon>Dikarya</taxon>
        <taxon>Basidiomycota</taxon>
        <taxon>Agaricomycotina</taxon>
        <taxon>Agaricomycetes</taxon>
        <taxon>Agaricomycetidae</taxon>
        <taxon>Agaricales</taxon>
        <taxon>Agaricineae</taxon>
        <taxon>Psathyrellaceae</taxon>
        <taxon>Candolleomyces</taxon>
    </lineage>
</organism>
<dbReference type="SUPFAM" id="SSF52540">
    <property type="entry name" value="P-loop containing nucleoside triphosphate hydrolases"/>
    <property type="match status" value="1"/>
</dbReference>
<gene>
    <name evidence="3" type="ORF">EST38_g1637</name>
</gene>
<protein>
    <recommendedName>
        <fullName evidence="2">Nephrocystin 3-like N-terminal domain-containing protein</fullName>
    </recommendedName>
</protein>
<comment type="caution">
    <text evidence="3">The sequence shown here is derived from an EMBL/GenBank/DDBJ whole genome shotgun (WGS) entry which is preliminary data.</text>
</comment>
<dbReference type="InterPro" id="IPR056884">
    <property type="entry name" value="NPHP3-like_N"/>
</dbReference>
<evidence type="ECO:0000259" key="2">
    <source>
        <dbReference type="Pfam" id="PF24883"/>
    </source>
</evidence>
<dbReference type="Proteomes" id="UP000290288">
    <property type="component" value="Unassembled WGS sequence"/>
</dbReference>
<sequence length="738" mass="84079">MSSVSYFKNAKNFVVNNSTFTTYVSGTDALQFLYEHSATGAMHDSEERFPPPMCHPGTREAVVIRITDWYGYQQGPGKPIMWVHAPAGYGKTAVAGTVSKILEETVGLDFSPLGATFFFWRTSPERNSPARFIITIAYQLAMSIPELAPHVESAVKRNPMILRKALEVQLVKLIIEPFKAVGEFKDIPKRLVIIDGLDEWINSEQESRVEKKYAEDQEKVQVRILELVHTLQYHHLPLSFLILSRPEAWIKQHIESRSFEDVVEIVDLYEVGDHMGDVGMYVQAELSRIAAKIGDEEWAGENTVQDLVVRSNGHMLYASTVIGHIDDPYDDPRERLENILDSSSDSSRDLAHSTPFSSLYELYRQIMRSCPANNHSLMIEVLEDIVVTRNYFPGNYALRRTLTTLDSLCGRAPGRGIRAIRGLHAVLRPMDTTYNPFFSLSPFIHSTFPEFLVDRQLSLEFAIDKKKGEQRLLWKCLECMSTVTMQTKLDEEHHLFFALHVFRDVWIGAWSGQEVVQSYEAEYLKAVHKVLVIDLTTCFIKFFSQPGSPFSQSLSNFRPPRRFFEHFGEEFEPLVQQVPVHFESSMDRALAHLLGQHSILNSEALSSTPFLAELADYVDWIIGHSSEGASMDTVRALKNLRSEHEEGFKVLLEKRNNFSHFDFFCSLLNYISHHEDNDSVPKGLVRRGRIVDFGPECDPSWPSKFHSGTVYAFPPHIWQCLRGSEALKGPPIEMPGRL</sequence>
<evidence type="ECO:0000313" key="4">
    <source>
        <dbReference type="Proteomes" id="UP000290288"/>
    </source>
</evidence>
<dbReference type="Pfam" id="PF24883">
    <property type="entry name" value="NPHP3_N"/>
    <property type="match status" value="1"/>
</dbReference>
<feature type="domain" description="Nephrocystin 3-like N-terminal" evidence="2">
    <location>
        <begin position="75"/>
        <end position="225"/>
    </location>
</feature>
<evidence type="ECO:0000313" key="3">
    <source>
        <dbReference type="EMBL" id="RXW24194.1"/>
    </source>
</evidence>
<dbReference type="OrthoDB" id="4760524at2759"/>
<keyword evidence="4" id="KW-1185">Reference proteome</keyword>
<name>A0A4Q2DY12_9AGAR</name>